<dbReference type="GO" id="GO:0000160">
    <property type="term" value="P:phosphorelay signal transduction system"/>
    <property type="evidence" value="ECO:0007669"/>
    <property type="project" value="InterPro"/>
</dbReference>
<evidence type="ECO:0000256" key="1">
    <source>
        <dbReference type="ARBA" id="ARBA00023125"/>
    </source>
</evidence>
<evidence type="ECO:0000259" key="3">
    <source>
        <dbReference type="PROSITE" id="PS51755"/>
    </source>
</evidence>
<dbReference type="CDD" id="cd00383">
    <property type="entry name" value="trans_reg_C"/>
    <property type="match status" value="1"/>
</dbReference>
<keyword evidence="5" id="KW-1185">Reference proteome</keyword>
<sequence>MTAFVHAPANVHYHFGHWHLCPEGVLWHNENGQHLPPKELQVLRLLLANPGRLISKERMLDAVWPGLDTAEESLTRCISVLRKLLKNCRQFIVTVYGKGYRFNCQVRRGAAAAESATVLPALAILPFRGGQPVQTLILNTQLKCAARIALEQRAQLLSFSVASLSATPLEALALIERLAPSHYLCGYCVYDEQYCQLTVELVRGNDHQVLDCCLFRGTQVQVVEALLAFLQAYFPLAAVHDRPSSEFHQDPCLPLL</sequence>
<dbReference type="Gene3D" id="1.10.10.10">
    <property type="entry name" value="Winged helix-like DNA-binding domain superfamily/Winged helix DNA-binding domain"/>
    <property type="match status" value="1"/>
</dbReference>
<evidence type="ECO:0000313" key="5">
    <source>
        <dbReference type="Proteomes" id="UP000291130"/>
    </source>
</evidence>
<dbReference type="InterPro" id="IPR001867">
    <property type="entry name" value="OmpR/PhoB-type_DNA-bd"/>
</dbReference>
<evidence type="ECO:0000256" key="2">
    <source>
        <dbReference type="PROSITE-ProRule" id="PRU01091"/>
    </source>
</evidence>
<dbReference type="RefSeq" id="WP_130265555.1">
    <property type="nucleotide sequence ID" value="NZ_CP035952.1"/>
</dbReference>
<reference evidence="4 5" key="1">
    <citation type="submission" date="2019-02" db="EMBL/GenBank/DDBJ databases">
        <title>Complete genome sequence of Pseudomonas sp. SNU WT1 isolated from rainbow trout.</title>
        <authorList>
            <person name="Oh W.T."/>
            <person name="Park S.C."/>
        </authorList>
    </citation>
    <scope>NUCLEOTIDE SEQUENCE [LARGE SCALE GENOMIC DNA]</scope>
    <source>
        <strain evidence="4 5">SNU WT1</strain>
    </source>
</reference>
<feature type="domain" description="OmpR/PhoB-type" evidence="3">
    <location>
        <begin position="8"/>
        <end position="104"/>
    </location>
</feature>
<dbReference type="InterPro" id="IPR016032">
    <property type="entry name" value="Sig_transdc_resp-reg_C-effctor"/>
</dbReference>
<dbReference type="InterPro" id="IPR036388">
    <property type="entry name" value="WH-like_DNA-bd_sf"/>
</dbReference>
<keyword evidence="1 2" id="KW-0238">DNA-binding</keyword>
<dbReference type="OrthoDB" id="6593698at2"/>
<dbReference type="GO" id="GO:0006355">
    <property type="term" value="P:regulation of DNA-templated transcription"/>
    <property type="evidence" value="ECO:0007669"/>
    <property type="project" value="InterPro"/>
</dbReference>
<dbReference type="EMBL" id="CP035952">
    <property type="protein sequence ID" value="QBF27710.1"/>
    <property type="molecule type" value="Genomic_DNA"/>
</dbReference>
<accession>A0A411MLS0</accession>
<dbReference type="PROSITE" id="PS51755">
    <property type="entry name" value="OMPR_PHOB"/>
    <property type="match status" value="1"/>
</dbReference>
<evidence type="ECO:0000313" key="4">
    <source>
        <dbReference type="EMBL" id="QBF27710.1"/>
    </source>
</evidence>
<organism evidence="4 5">
    <name type="scientific">Pseudomonas tructae</name>
    <dbReference type="NCBI Taxonomy" id="2518644"/>
    <lineage>
        <taxon>Bacteria</taxon>
        <taxon>Pseudomonadati</taxon>
        <taxon>Pseudomonadota</taxon>
        <taxon>Gammaproteobacteria</taxon>
        <taxon>Pseudomonadales</taxon>
        <taxon>Pseudomonadaceae</taxon>
        <taxon>Pseudomonas</taxon>
    </lineage>
</organism>
<feature type="DNA-binding region" description="OmpR/PhoB-type" evidence="2">
    <location>
        <begin position="8"/>
        <end position="104"/>
    </location>
</feature>
<dbReference type="AlphaFoldDB" id="A0A411MLS0"/>
<name>A0A411MLS0_9PSED</name>
<dbReference type="KEGG" id="ptk:EXN22_19195"/>
<dbReference type="Proteomes" id="UP000291130">
    <property type="component" value="Chromosome"/>
</dbReference>
<proteinExistence type="predicted"/>
<gene>
    <name evidence="4" type="ORF">EXN22_19195</name>
</gene>
<protein>
    <recommendedName>
        <fullName evidence="3">OmpR/PhoB-type domain-containing protein</fullName>
    </recommendedName>
</protein>
<dbReference type="SUPFAM" id="SSF46894">
    <property type="entry name" value="C-terminal effector domain of the bipartite response regulators"/>
    <property type="match status" value="1"/>
</dbReference>
<dbReference type="Pfam" id="PF00486">
    <property type="entry name" value="Trans_reg_C"/>
    <property type="match status" value="1"/>
</dbReference>
<dbReference type="GO" id="GO:0003677">
    <property type="term" value="F:DNA binding"/>
    <property type="evidence" value="ECO:0007669"/>
    <property type="project" value="UniProtKB-UniRule"/>
</dbReference>
<dbReference type="SMART" id="SM00862">
    <property type="entry name" value="Trans_reg_C"/>
    <property type="match status" value="1"/>
</dbReference>